<dbReference type="Proteomes" id="UP000509510">
    <property type="component" value="Chromosome IV"/>
</dbReference>
<dbReference type="SMART" id="SM00066">
    <property type="entry name" value="GAL4"/>
    <property type="match status" value="1"/>
</dbReference>
<dbReference type="Pfam" id="PF00172">
    <property type="entry name" value="Zn_clus"/>
    <property type="match status" value="1"/>
</dbReference>
<evidence type="ECO:0000259" key="5">
    <source>
        <dbReference type="PROSITE" id="PS50048"/>
    </source>
</evidence>
<dbReference type="CDD" id="cd00067">
    <property type="entry name" value="GAL4"/>
    <property type="match status" value="1"/>
</dbReference>
<dbReference type="GO" id="GO:0003677">
    <property type="term" value="F:DNA binding"/>
    <property type="evidence" value="ECO:0007669"/>
    <property type="project" value="UniProtKB-KW"/>
</dbReference>
<name>A0A7H8R146_TALRU</name>
<dbReference type="PANTHER" id="PTHR47784">
    <property type="entry name" value="STEROL UPTAKE CONTROL PROTEIN 2"/>
    <property type="match status" value="1"/>
</dbReference>
<keyword evidence="2" id="KW-0238">DNA-binding</keyword>
<gene>
    <name evidence="6" type="ORF">TRUGW13939_06838</name>
</gene>
<dbReference type="Gene3D" id="4.10.240.10">
    <property type="entry name" value="Zn(2)-C6 fungal-type DNA-binding domain"/>
    <property type="match status" value="1"/>
</dbReference>
<dbReference type="InterPro" id="IPR001138">
    <property type="entry name" value="Zn2Cys6_DnaBD"/>
</dbReference>
<dbReference type="InterPro" id="IPR053157">
    <property type="entry name" value="Sterol_Uptake_Regulator"/>
</dbReference>
<feature type="domain" description="Zn(2)-C6 fungal-type" evidence="5">
    <location>
        <begin position="14"/>
        <end position="44"/>
    </location>
</feature>
<dbReference type="GeneID" id="55994331"/>
<dbReference type="GO" id="GO:0001228">
    <property type="term" value="F:DNA-binding transcription activator activity, RNA polymerase II-specific"/>
    <property type="evidence" value="ECO:0007669"/>
    <property type="project" value="TreeGrafter"/>
</dbReference>
<dbReference type="EMBL" id="CP055901">
    <property type="protein sequence ID" value="QKX59698.1"/>
    <property type="molecule type" value="Genomic_DNA"/>
</dbReference>
<sequence>MGGSRTYHTKSRNGCKNCKRRRVKCNLNSPCCSNCSRRGELCSFQLSSCSFLVEGTRDQGEIEEGLGFNDYLSSIAVPTIEKWYPSMFPGQSRLESELICHFTISCAPSLALASDAQFIWECEVPLIRSEHPFLNQAVLALSALHLCHLKTPNTLEYMNTARKSFAGAINQFQCHVKQITTGNCVALFGFSIIVAMFQLKVSSDTVARATIEDDQQVAAGFDTITVLRATWKLTPFLGPWLLQTRLGTLFARGRDFDEQEYLDAANLELVFSRLEMLNLSDIQVERSKVDCSQALDALRYWYTFMGRRLTIWLHVVWWPAAITDDFLRLLKIKDPMALAIYCFWVLGMTRMSQKWFMEGWAEATFTSVVRSLDPEWKGLVQWVLKPILQRDLSL</sequence>
<reference evidence="7" key="1">
    <citation type="submission" date="2020-06" db="EMBL/GenBank/DDBJ databases">
        <title>A chromosome-scale genome assembly of Talaromyces rugulosus W13939.</title>
        <authorList>
            <person name="Wang B."/>
            <person name="Guo L."/>
            <person name="Ye K."/>
            <person name="Wang L."/>
        </authorList>
    </citation>
    <scope>NUCLEOTIDE SEQUENCE [LARGE SCALE GENOMIC DNA]</scope>
    <source>
        <strain evidence="7">W13939</strain>
    </source>
</reference>
<proteinExistence type="predicted"/>
<dbReference type="GO" id="GO:0008270">
    <property type="term" value="F:zinc ion binding"/>
    <property type="evidence" value="ECO:0007669"/>
    <property type="project" value="InterPro"/>
</dbReference>
<dbReference type="InterPro" id="IPR036864">
    <property type="entry name" value="Zn2-C6_fun-type_DNA-bd_sf"/>
</dbReference>
<protein>
    <recommendedName>
        <fullName evidence="5">Zn(2)-C6 fungal-type domain-containing protein</fullName>
    </recommendedName>
</protein>
<evidence type="ECO:0000256" key="4">
    <source>
        <dbReference type="ARBA" id="ARBA00023242"/>
    </source>
</evidence>
<evidence type="ECO:0000256" key="3">
    <source>
        <dbReference type="ARBA" id="ARBA00023163"/>
    </source>
</evidence>
<keyword evidence="3" id="KW-0804">Transcription</keyword>
<evidence type="ECO:0000256" key="1">
    <source>
        <dbReference type="ARBA" id="ARBA00023015"/>
    </source>
</evidence>
<dbReference type="KEGG" id="trg:TRUGW13939_06838"/>
<dbReference type="PROSITE" id="PS00463">
    <property type="entry name" value="ZN2_CY6_FUNGAL_1"/>
    <property type="match status" value="1"/>
</dbReference>
<keyword evidence="4" id="KW-0539">Nucleus</keyword>
<dbReference type="RefSeq" id="XP_035345875.1">
    <property type="nucleotide sequence ID" value="XM_035489982.1"/>
</dbReference>
<organism evidence="6 7">
    <name type="scientific">Talaromyces rugulosus</name>
    <name type="common">Penicillium rugulosum</name>
    <dbReference type="NCBI Taxonomy" id="121627"/>
    <lineage>
        <taxon>Eukaryota</taxon>
        <taxon>Fungi</taxon>
        <taxon>Dikarya</taxon>
        <taxon>Ascomycota</taxon>
        <taxon>Pezizomycotina</taxon>
        <taxon>Eurotiomycetes</taxon>
        <taxon>Eurotiomycetidae</taxon>
        <taxon>Eurotiales</taxon>
        <taxon>Trichocomaceae</taxon>
        <taxon>Talaromyces</taxon>
        <taxon>Talaromyces sect. Islandici</taxon>
    </lineage>
</organism>
<keyword evidence="7" id="KW-1185">Reference proteome</keyword>
<keyword evidence="1" id="KW-0805">Transcription regulation</keyword>
<evidence type="ECO:0000313" key="7">
    <source>
        <dbReference type="Proteomes" id="UP000509510"/>
    </source>
</evidence>
<evidence type="ECO:0000313" key="6">
    <source>
        <dbReference type="EMBL" id="QKX59698.1"/>
    </source>
</evidence>
<accession>A0A7H8R146</accession>
<dbReference type="SUPFAM" id="SSF57701">
    <property type="entry name" value="Zn2/Cys6 DNA-binding domain"/>
    <property type="match status" value="1"/>
</dbReference>
<dbReference type="OrthoDB" id="416217at2759"/>
<dbReference type="AlphaFoldDB" id="A0A7H8R146"/>
<evidence type="ECO:0000256" key="2">
    <source>
        <dbReference type="ARBA" id="ARBA00023125"/>
    </source>
</evidence>
<dbReference type="PROSITE" id="PS50048">
    <property type="entry name" value="ZN2_CY6_FUNGAL_2"/>
    <property type="match status" value="1"/>
</dbReference>
<dbReference type="PANTHER" id="PTHR47784:SF5">
    <property type="entry name" value="STEROL UPTAKE CONTROL PROTEIN 2"/>
    <property type="match status" value="1"/>
</dbReference>